<dbReference type="Pfam" id="PF20172">
    <property type="entry name" value="DUF6538"/>
    <property type="match status" value="1"/>
</dbReference>
<dbReference type="OrthoDB" id="7222937at2"/>
<keyword evidence="9" id="KW-1185">Reference proteome</keyword>
<keyword evidence="4" id="KW-0233">DNA recombination</keyword>
<dbReference type="AlphaFoldDB" id="A0A2R8B861"/>
<dbReference type="PROSITE" id="PS51898">
    <property type="entry name" value="TYR_RECOMBINASE"/>
    <property type="match status" value="1"/>
</dbReference>
<keyword evidence="2" id="KW-0229">DNA integration</keyword>
<evidence type="ECO:0008006" key="10">
    <source>
        <dbReference type="Google" id="ProtNLM"/>
    </source>
</evidence>
<feature type="domain" description="Core-binding (CB)" evidence="7">
    <location>
        <begin position="197"/>
        <end position="305"/>
    </location>
</feature>
<dbReference type="PANTHER" id="PTHR30349">
    <property type="entry name" value="PHAGE INTEGRASE-RELATED"/>
    <property type="match status" value="1"/>
</dbReference>
<evidence type="ECO:0000256" key="3">
    <source>
        <dbReference type="ARBA" id="ARBA00023125"/>
    </source>
</evidence>
<evidence type="ECO:0000256" key="1">
    <source>
        <dbReference type="ARBA" id="ARBA00008857"/>
    </source>
</evidence>
<dbReference type="Gene3D" id="1.10.443.10">
    <property type="entry name" value="Intergrase catalytic core"/>
    <property type="match status" value="1"/>
</dbReference>
<evidence type="ECO:0000256" key="4">
    <source>
        <dbReference type="ARBA" id="ARBA00023172"/>
    </source>
</evidence>
<dbReference type="GO" id="GO:0003677">
    <property type="term" value="F:DNA binding"/>
    <property type="evidence" value="ECO:0007669"/>
    <property type="project" value="UniProtKB-UniRule"/>
</dbReference>
<dbReference type="PROSITE" id="PS51900">
    <property type="entry name" value="CB"/>
    <property type="match status" value="1"/>
</dbReference>
<sequence>MHHAAYLSTSRHGIFYFRWPIPAALHPLGKRTDIKISLRTRSPGLAMRLSRSLISAGQSALERASRHAMRYQDIRQHVQDHFRDKLRMFKAMVAETGPIEGERLEGVRAAQGLAEAEGEGFLALGHPDGFDGLLSEFCELAGIREELTSADRKLFVQEIFKAYQTYVAAALAHNASFDEIDITDAPIPQTMQSEVGEPFSEVVRQYLAEHARAGVWAEKTRGEKEDALSLLGEITGGKPLSRLTKADAREVKRVLLRLPKNRRKNPATRNLTLLEMLEVEGVDPISPRTLNAYVSHLQAFVKWAVANGHADRNVFDGTRVKLAHSNSEDGRTAFTSEQLALIYLHLTDNPEGLVKKDDHKWPALIAMFSGMRLNEVAQLQPDDITCIDEVWCFDVNTTGDANKSLKNQSSHRLVPVHARLLDLGLLSYVKQRRTEGASRLFPSLTYSKQNGYGRNAGRWFNESLLPSLGMAGSGLVFHCLRHSMITQLGRKDIPDPIVKAIVGHRQAGVTYNSYFKAGFLPSQLVSAVNTFGF</sequence>
<proteinExistence type="inferred from homology"/>
<accession>A0A2R8B861</accession>
<reference evidence="8 9" key="1">
    <citation type="submission" date="2018-03" db="EMBL/GenBank/DDBJ databases">
        <authorList>
            <person name="Keele B.F."/>
        </authorList>
    </citation>
    <scope>NUCLEOTIDE SEQUENCE [LARGE SCALE GENOMIC DNA]</scope>
    <source>
        <strain evidence="8 9">CECT 8626</strain>
    </source>
</reference>
<comment type="similarity">
    <text evidence="1">Belongs to the 'phage' integrase family.</text>
</comment>
<dbReference type="EMBL" id="OMOQ01000001">
    <property type="protein sequence ID" value="SPH18762.1"/>
    <property type="molecule type" value="Genomic_DNA"/>
</dbReference>
<dbReference type="RefSeq" id="WP_108853131.1">
    <property type="nucleotide sequence ID" value="NZ_OMOQ01000001.1"/>
</dbReference>
<protein>
    <recommendedName>
        <fullName evidence="10">Tyrosine recombinase XerC</fullName>
    </recommendedName>
</protein>
<evidence type="ECO:0000259" key="7">
    <source>
        <dbReference type="PROSITE" id="PS51900"/>
    </source>
</evidence>
<dbReference type="SUPFAM" id="SSF56349">
    <property type="entry name" value="DNA breaking-rejoining enzymes"/>
    <property type="match status" value="1"/>
</dbReference>
<dbReference type="InterPro" id="IPR044068">
    <property type="entry name" value="CB"/>
</dbReference>
<organism evidence="8 9">
    <name type="scientific">Albidovulum aquaemixtae</name>
    <dbReference type="NCBI Taxonomy" id="1542388"/>
    <lineage>
        <taxon>Bacteria</taxon>
        <taxon>Pseudomonadati</taxon>
        <taxon>Pseudomonadota</taxon>
        <taxon>Alphaproteobacteria</taxon>
        <taxon>Rhodobacterales</taxon>
        <taxon>Paracoccaceae</taxon>
        <taxon>Albidovulum</taxon>
    </lineage>
</organism>
<evidence type="ECO:0000313" key="9">
    <source>
        <dbReference type="Proteomes" id="UP000244924"/>
    </source>
</evidence>
<dbReference type="InterPro" id="IPR046668">
    <property type="entry name" value="DUF6538"/>
</dbReference>
<dbReference type="InterPro" id="IPR011010">
    <property type="entry name" value="DNA_brk_join_enz"/>
</dbReference>
<evidence type="ECO:0000256" key="2">
    <source>
        <dbReference type="ARBA" id="ARBA00022908"/>
    </source>
</evidence>
<feature type="domain" description="Tyr recombinase" evidence="6">
    <location>
        <begin position="329"/>
        <end position="529"/>
    </location>
</feature>
<dbReference type="Gene3D" id="1.10.150.130">
    <property type="match status" value="1"/>
</dbReference>
<dbReference type="Proteomes" id="UP000244924">
    <property type="component" value="Unassembled WGS sequence"/>
</dbReference>
<dbReference type="InterPro" id="IPR002104">
    <property type="entry name" value="Integrase_catalytic"/>
</dbReference>
<dbReference type="InterPro" id="IPR050090">
    <property type="entry name" value="Tyrosine_recombinase_XerCD"/>
</dbReference>
<dbReference type="PANTHER" id="PTHR30349:SF41">
    <property type="entry name" value="INTEGRASE_RECOMBINASE PROTEIN MJ0367-RELATED"/>
    <property type="match status" value="1"/>
</dbReference>
<gene>
    <name evidence="8" type="ORF">DEA8626_02306</name>
</gene>
<dbReference type="GO" id="GO:0006310">
    <property type="term" value="P:DNA recombination"/>
    <property type="evidence" value="ECO:0007669"/>
    <property type="project" value="UniProtKB-KW"/>
</dbReference>
<evidence type="ECO:0000259" key="6">
    <source>
        <dbReference type="PROSITE" id="PS51898"/>
    </source>
</evidence>
<dbReference type="InterPro" id="IPR013762">
    <property type="entry name" value="Integrase-like_cat_sf"/>
</dbReference>
<keyword evidence="3 5" id="KW-0238">DNA-binding</keyword>
<dbReference type="CDD" id="cd01184">
    <property type="entry name" value="INT_C_like_1"/>
    <property type="match status" value="1"/>
</dbReference>
<evidence type="ECO:0000256" key="5">
    <source>
        <dbReference type="PROSITE-ProRule" id="PRU01248"/>
    </source>
</evidence>
<dbReference type="GO" id="GO:0015074">
    <property type="term" value="P:DNA integration"/>
    <property type="evidence" value="ECO:0007669"/>
    <property type="project" value="UniProtKB-KW"/>
</dbReference>
<evidence type="ECO:0000313" key="8">
    <source>
        <dbReference type="EMBL" id="SPH18762.1"/>
    </source>
</evidence>
<dbReference type="InterPro" id="IPR010998">
    <property type="entry name" value="Integrase_recombinase_N"/>
</dbReference>
<dbReference type="Pfam" id="PF00589">
    <property type="entry name" value="Phage_integrase"/>
    <property type="match status" value="1"/>
</dbReference>
<name>A0A2R8B861_9RHOB</name>